<gene>
    <name evidence="2" type="ORF">Vau01_114450</name>
</gene>
<organism evidence="2 3">
    <name type="scientific">Virgisporangium aurantiacum</name>
    <dbReference type="NCBI Taxonomy" id="175570"/>
    <lineage>
        <taxon>Bacteria</taxon>
        <taxon>Bacillati</taxon>
        <taxon>Actinomycetota</taxon>
        <taxon>Actinomycetes</taxon>
        <taxon>Micromonosporales</taxon>
        <taxon>Micromonosporaceae</taxon>
        <taxon>Virgisporangium</taxon>
    </lineage>
</organism>
<dbReference type="Proteomes" id="UP000612585">
    <property type="component" value="Unassembled WGS sequence"/>
</dbReference>
<proteinExistence type="predicted"/>
<name>A0A8J3ZHD7_9ACTN</name>
<sequence length="319" mass="35999">MSDDALLRLLTDARPGVLLFSVTPPRQRESAARVKEIAEITLNRLAGLDLDGLILYDIDDESDRNPDERPFPYLPTLDPARYHAEYLGGWDRPTIIYRCVGKYAEDDLRQWLAGADPGRVLGVFVGPSSGDKPVRTDLRRAHALRQQVRPDLLLGGVVIAERRDEHLRMLAKQDRGCVFFVSQVVYDVTETKNLISDYVYECRTRATAPRPVIFTLSVCGSPKTLEFLRWLGVGVPRWLQNSIRHASDPLSESYRHALATARDLIDFCTRLDMPYGFNVESVSIRRAEIEASTDLAASIRREISEVPHMEQGTQPEIPA</sequence>
<dbReference type="RefSeq" id="WP_204011507.1">
    <property type="nucleotide sequence ID" value="NZ_BOPG01000104.1"/>
</dbReference>
<protein>
    <recommendedName>
        <fullName evidence="4">5,10-methylenetetrahydrofolate reductase</fullName>
    </recommendedName>
</protein>
<dbReference type="InterPro" id="IPR029041">
    <property type="entry name" value="FAD-linked_oxidoreductase-like"/>
</dbReference>
<keyword evidence="3" id="KW-1185">Reference proteome</keyword>
<dbReference type="SUPFAM" id="SSF51730">
    <property type="entry name" value="FAD-linked oxidoreductase"/>
    <property type="match status" value="1"/>
</dbReference>
<reference evidence="2" key="1">
    <citation type="submission" date="2021-01" db="EMBL/GenBank/DDBJ databases">
        <title>Whole genome shotgun sequence of Virgisporangium aurantiacum NBRC 16421.</title>
        <authorList>
            <person name="Komaki H."/>
            <person name="Tamura T."/>
        </authorList>
    </citation>
    <scope>NUCLEOTIDE SEQUENCE</scope>
    <source>
        <strain evidence="2">NBRC 16421</strain>
    </source>
</reference>
<evidence type="ECO:0000313" key="3">
    <source>
        <dbReference type="Proteomes" id="UP000612585"/>
    </source>
</evidence>
<evidence type="ECO:0008006" key="4">
    <source>
        <dbReference type="Google" id="ProtNLM"/>
    </source>
</evidence>
<dbReference type="GO" id="GO:0016491">
    <property type="term" value="F:oxidoreductase activity"/>
    <property type="evidence" value="ECO:0007669"/>
    <property type="project" value="UniProtKB-KW"/>
</dbReference>
<comment type="caution">
    <text evidence="2">The sequence shown here is derived from an EMBL/GenBank/DDBJ whole genome shotgun (WGS) entry which is preliminary data.</text>
</comment>
<keyword evidence="1" id="KW-0560">Oxidoreductase</keyword>
<dbReference type="Gene3D" id="3.20.20.220">
    <property type="match status" value="1"/>
</dbReference>
<evidence type="ECO:0000256" key="1">
    <source>
        <dbReference type="ARBA" id="ARBA00023002"/>
    </source>
</evidence>
<accession>A0A8J3ZHD7</accession>
<dbReference type="EMBL" id="BOPG01000104">
    <property type="protein sequence ID" value="GIJ63929.1"/>
    <property type="molecule type" value="Genomic_DNA"/>
</dbReference>
<dbReference type="AlphaFoldDB" id="A0A8J3ZHD7"/>
<evidence type="ECO:0000313" key="2">
    <source>
        <dbReference type="EMBL" id="GIJ63929.1"/>
    </source>
</evidence>